<organism evidence="3 4">
    <name type="scientific">Byssochlamys spectabilis (strain No. 5 / NBRC 109023)</name>
    <name type="common">Paecilomyces variotii</name>
    <dbReference type="NCBI Taxonomy" id="1356009"/>
    <lineage>
        <taxon>Eukaryota</taxon>
        <taxon>Fungi</taxon>
        <taxon>Dikarya</taxon>
        <taxon>Ascomycota</taxon>
        <taxon>Pezizomycotina</taxon>
        <taxon>Eurotiomycetes</taxon>
        <taxon>Eurotiomycetidae</taxon>
        <taxon>Eurotiales</taxon>
        <taxon>Thermoascaceae</taxon>
        <taxon>Paecilomyces</taxon>
    </lineage>
</organism>
<dbReference type="InterPro" id="IPR013665">
    <property type="entry name" value="Sfi1_dom"/>
</dbReference>
<feature type="compositionally biased region" description="Polar residues" evidence="1">
    <location>
        <begin position="952"/>
        <end position="981"/>
    </location>
</feature>
<reference evidence="4" key="1">
    <citation type="journal article" date="2014" name="Genome Announc.">
        <title>Draft genome sequence of the formaldehyde-resistant fungus Byssochlamys spectabilis No. 5 (anamorph Paecilomyces variotii No. 5) (NBRC109023).</title>
        <authorList>
            <person name="Oka T."/>
            <person name="Ekino K."/>
            <person name="Fukuda K."/>
            <person name="Nomura Y."/>
        </authorList>
    </citation>
    <scope>NUCLEOTIDE SEQUENCE [LARGE SCALE GENOMIC DNA]</scope>
    <source>
        <strain evidence="4">No. 5 / NBRC 109023</strain>
    </source>
</reference>
<dbReference type="Proteomes" id="UP000018001">
    <property type="component" value="Unassembled WGS sequence"/>
</dbReference>
<feature type="compositionally biased region" description="Low complexity" evidence="1">
    <location>
        <begin position="1067"/>
        <end position="1079"/>
    </location>
</feature>
<evidence type="ECO:0000313" key="3">
    <source>
        <dbReference type="EMBL" id="GAD96570.1"/>
    </source>
</evidence>
<feature type="region of interest" description="Disordered" evidence="1">
    <location>
        <begin position="952"/>
        <end position="985"/>
    </location>
</feature>
<accession>V5I1I8</accession>
<feature type="compositionally biased region" description="Basic and acidic residues" evidence="1">
    <location>
        <begin position="247"/>
        <end position="257"/>
    </location>
</feature>
<dbReference type="HOGENOM" id="CLU_007577_0_0_1"/>
<feature type="compositionally biased region" description="Polar residues" evidence="1">
    <location>
        <begin position="1"/>
        <end position="10"/>
    </location>
</feature>
<evidence type="ECO:0000256" key="1">
    <source>
        <dbReference type="SAM" id="MobiDB-lite"/>
    </source>
</evidence>
<dbReference type="InParanoid" id="V5I1I8"/>
<feature type="compositionally biased region" description="Polar residues" evidence="1">
    <location>
        <begin position="176"/>
        <end position="185"/>
    </location>
</feature>
<feature type="region of interest" description="Disordered" evidence="1">
    <location>
        <begin position="122"/>
        <end position="212"/>
    </location>
</feature>
<evidence type="ECO:0000259" key="2">
    <source>
        <dbReference type="Pfam" id="PF08457"/>
    </source>
</evidence>
<gene>
    <name evidence="3" type="ORF">PVAR5_5228</name>
</gene>
<dbReference type="AlphaFoldDB" id="V5I1I8"/>
<feature type="compositionally biased region" description="Basic residues" evidence="1">
    <location>
        <begin position="197"/>
        <end position="207"/>
    </location>
</feature>
<dbReference type="Pfam" id="PF08457">
    <property type="entry name" value="Sfi1"/>
    <property type="match status" value="1"/>
</dbReference>
<feature type="region of interest" description="Disordered" evidence="1">
    <location>
        <begin position="229"/>
        <end position="291"/>
    </location>
</feature>
<keyword evidence="4" id="KW-1185">Reference proteome</keyword>
<sequence length="1101" mass="128278">MTIATGSSVAKLSMPPTSPRRGAFLDENPPLSDQDVGLLYQIITRAEQKPDVERLPFRAVFSAYDEVIAEHGVEADEGQVCLRFLFKMGNKGLRGDSLFEKFEELLAQMGIVLELGDSDNDNETRSLHANHVGGGETGTVDRETPHSRGRRRRASFNSMYDVGDNPTERSIAWRPSSRSSMSQLQIGKPEFPEKTPPKRTKGNGKRGKSPDRTQLLAQFLEAGRRLMSQLDSRTDDKRKHGKTPLPSKDREREREQLHAVVNGINGTRHSRSRRSRASSGSDTSDEEGIDDLIDDEHASIEKEDFPPEMVYRPTLSQLLRDASTFDMYRRRANARRILTQWLKKAVQLQQSHRNMEAVAINRDRLTLLRQAFDSWLGVLRERSHEAQTERFFRHLEERAGRARDLYLMTKAFTHWAQVTSDEVKKTSDARKHILRVKYFNAWREITAVNELKAQRFGLKRPLTLWKRKLQDIRANDATAAALYNKNLKKRIYWKWFWNFCDRRAPQWHDFCLKRRSLIYWIRSLRTQRDSEQEIDERNRRYLLGSALQAWSEKSRQTLSAQQEADARQRQKLLGQNFDEWHVQARLAPAANQVTTMVDKRLLETAYDRWTHRLSMLEQAKEMDRTRLLRNAWVTWNDLLRCQALNARIEERLKVETMYKWVMAERYRLMQRIHEQRITQEAFASFVANARGMSSRLLQREQEFRSRRTHKLLRKQFTCWYDHLVRQRQRELIAFEFYAPRLEQESLALWKCKHEQIAKMEGWARDARYYFLATRTVKRWKAATLESAKRRRQDAYAKVRRKIKINLASNALATWRSKAQHAMELEQQAADLALDKTHSIAIQLLERWHDQAAKNTQDHRDADIYYNRQLAYHKLARWVESFNKNRTIEERAMQLEHARTLGLASQQLRKLSLRIFQVRSHIETADAMRERNLRKHFRNIFWHWVDKARVTQQARSHLSGPTATETNGSTSTITDTKESSPSPFDRWPEMETAFNFSELLATSEKPPPISPFSFATPGYLGSPSKRAARARALAQLSTTPATPLRTPFAARLRAELDDAKVGSGRRGGTSTNRRSSLGTSVRFVDVEPESPTDGRRSANKRS</sequence>
<comment type="caution">
    <text evidence="3">The sequence shown here is derived from an EMBL/GenBank/DDBJ whole genome shotgun (WGS) entry which is preliminary data.</text>
</comment>
<evidence type="ECO:0000313" key="4">
    <source>
        <dbReference type="Proteomes" id="UP000018001"/>
    </source>
</evidence>
<proteinExistence type="predicted"/>
<dbReference type="OrthoDB" id="5215300at2759"/>
<feature type="domain" description="Sfi1 spindle body" evidence="2">
    <location>
        <begin position="379"/>
        <end position="947"/>
    </location>
</feature>
<feature type="region of interest" description="Disordered" evidence="1">
    <location>
        <begin position="1"/>
        <end position="29"/>
    </location>
</feature>
<dbReference type="EMBL" id="BAUL01000168">
    <property type="protein sequence ID" value="GAD96570.1"/>
    <property type="molecule type" value="Genomic_DNA"/>
</dbReference>
<feature type="region of interest" description="Disordered" evidence="1">
    <location>
        <begin position="1056"/>
        <end position="1101"/>
    </location>
</feature>
<name>V5I1I8_BYSSN</name>
<dbReference type="eggNOG" id="KOG4775">
    <property type="taxonomic scope" value="Eukaryota"/>
</dbReference>
<protein>
    <recommendedName>
        <fullName evidence="2">Sfi1 spindle body domain-containing protein</fullName>
    </recommendedName>
</protein>